<proteinExistence type="predicted"/>
<dbReference type="EMBL" id="JAMBOP010000034">
    <property type="protein sequence ID" value="MCM3738098.1"/>
    <property type="molecule type" value="Genomic_DNA"/>
</dbReference>
<evidence type="ECO:0000313" key="2">
    <source>
        <dbReference type="Proteomes" id="UP001202289"/>
    </source>
</evidence>
<organism evidence="1 2">
    <name type="scientific">Bacillus cytotoxicus</name>
    <dbReference type="NCBI Taxonomy" id="580165"/>
    <lineage>
        <taxon>Bacteria</taxon>
        <taxon>Bacillati</taxon>
        <taxon>Bacillota</taxon>
        <taxon>Bacilli</taxon>
        <taxon>Bacillales</taxon>
        <taxon>Bacillaceae</taxon>
        <taxon>Bacillus</taxon>
        <taxon>Bacillus cereus group</taxon>
    </lineage>
</organism>
<reference evidence="1" key="1">
    <citation type="submission" date="2022-05" db="EMBL/GenBank/DDBJ databases">
        <title>Comparative Genomics of Spacecraft Associated Microbes.</title>
        <authorList>
            <person name="Tran M.T."/>
            <person name="Wright A."/>
            <person name="Seuylemezian A."/>
            <person name="Eisen J."/>
            <person name="Coil D."/>
        </authorList>
    </citation>
    <scope>NUCLEOTIDE SEQUENCE</scope>
    <source>
        <strain evidence="1">FAIRING 10M-2.2</strain>
    </source>
</reference>
<dbReference type="Proteomes" id="UP001202289">
    <property type="component" value="Unassembled WGS sequence"/>
</dbReference>
<comment type="caution">
    <text evidence="1">The sequence shown here is derived from an EMBL/GenBank/DDBJ whole genome shotgun (WGS) entry which is preliminary data.</text>
</comment>
<accession>A0ACC6ACP6</accession>
<gene>
    <name evidence="1" type="ORF">M3215_20485</name>
</gene>
<sequence length="78" mass="9311">MNEVMKILLCRDLAKRWALSLERVHELAEHDPFFPKPQVILPPEGIRLYLEQDIIEYEKQHAELLQVCIRGRNLRSFL</sequence>
<keyword evidence="2" id="KW-1185">Reference proteome</keyword>
<evidence type="ECO:0000313" key="1">
    <source>
        <dbReference type="EMBL" id="MCM3738098.1"/>
    </source>
</evidence>
<name>A0ACC6ACP6_9BACI</name>
<protein>
    <submittedName>
        <fullName evidence="1">Uncharacterized protein</fullName>
    </submittedName>
</protein>